<proteinExistence type="inferred from homology"/>
<evidence type="ECO:0000256" key="7">
    <source>
        <dbReference type="ARBA" id="ARBA00023136"/>
    </source>
</evidence>
<keyword evidence="4" id="KW-1003">Cell membrane</keyword>
<dbReference type="InterPro" id="IPR030923">
    <property type="entry name" value="LptG"/>
</dbReference>
<dbReference type="Proteomes" id="UP000317572">
    <property type="component" value="Chromosome"/>
</dbReference>
<feature type="transmembrane region" description="Helical" evidence="9">
    <location>
        <begin position="305"/>
        <end position="329"/>
    </location>
</feature>
<evidence type="ECO:0000313" key="11">
    <source>
        <dbReference type="Proteomes" id="UP000317572"/>
    </source>
</evidence>
<feature type="transmembrane region" description="Helical" evidence="9">
    <location>
        <begin position="275"/>
        <end position="293"/>
    </location>
</feature>
<dbReference type="RefSeq" id="WP_142814939.1">
    <property type="nucleotide sequence ID" value="NZ_CP033893.1"/>
</dbReference>
<dbReference type="EMBL" id="CP033893">
    <property type="protein sequence ID" value="QDL31389.1"/>
    <property type="molecule type" value="Genomic_DNA"/>
</dbReference>
<keyword evidence="7 9" id="KW-0472">Membrane</keyword>
<comment type="subunit">
    <text evidence="8">Component of the lipopolysaccharide transport and assembly complex. The LptBFG transporter is composed of two ATP-binding proteins (LptB) and two transmembrane proteins (LptF and LptG).</text>
</comment>
<feature type="transmembrane region" description="Helical" evidence="9">
    <location>
        <begin position="96"/>
        <end position="117"/>
    </location>
</feature>
<dbReference type="Pfam" id="PF03739">
    <property type="entry name" value="LptF_LptG"/>
    <property type="match status" value="1"/>
</dbReference>
<sequence length="359" mass="39806">MNIFSRYLIRNLFIGFAAAAGLLIPLFTTFNLINELEDVTPNGYHWNQALLVVLMTLPRSLVDLGPFIALLGGIIGLGQMSKSLELTAIRTAGFSIFRIALVTLYAGLFINLSLGALDEWVASPLQQRALQLKDGALAKTGNAMDAGNALWARKGNEFVTVKSLDEHSQPVGIEIFRYQDDLTLESYVYAETATTADNGLWTLHKVMQKKWDNKKESVQTQDTLLWQSLFAGMNLKGLTLPADSFSIKQLKQYITYLQSSQQPSTEYRIALWQKLGRPLLVLAMILLAIPFTFSIPRAPGLGSRLAVGVIVGLLTYIIYQIILNLGLLFSLNVPLTTLAPPLLLLLIALALVYRFDKHH</sequence>
<dbReference type="PANTHER" id="PTHR33529">
    <property type="entry name" value="SLR0882 PROTEIN-RELATED"/>
    <property type="match status" value="1"/>
</dbReference>
<evidence type="ECO:0000256" key="8">
    <source>
        <dbReference type="ARBA" id="ARBA00026081"/>
    </source>
</evidence>
<accession>A0A515CT87</accession>
<dbReference type="NCBIfam" id="TIGR04408">
    <property type="entry name" value="LptG_lptG"/>
    <property type="match status" value="1"/>
</dbReference>
<feature type="transmembrane region" description="Helical" evidence="9">
    <location>
        <begin position="12"/>
        <end position="30"/>
    </location>
</feature>
<comment type="function">
    <text evidence="1">Part of the ABC transporter complex LptBFG involved in the translocation of lipopolysaccharide (LPS) from the inner membrane to the outer membrane.</text>
</comment>
<comment type="similarity">
    <text evidence="3">Belongs to the LptF/LptG family.</text>
</comment>
<evidence type="ECO:0000313" key="10">
    <source>
        <dbReference type="EMBL" id="QDL31389.1"/>
    </source>
</evidence>
<feature type="transmembrane region" description="Helical" evidence="9">
    <location>
        <begin position="335"/>
        <end position="353"/>
    </location>
</feature>
<evidence type="ECO:0000256" key="3">
    <source>
        <dbReference type="ARBA" id="ARBA00007725"/>
    </source>
</evidence>
<feature type="transmembrane region" description="Helical" evidence="9">
    <location>
        <begin position="50"/>
        <end position="75"/>
    </location>
</feature>
<reference evidence="10 11" key="1">
    <citation type="submission" date="2018-11" db="EMBL/GenBank/DDBJ databases">
        <title>The first complete genome of Serratia liquefaciens isolated from metalophyte plant revel distinctness adaptive mechanisms in an extreme habitat.</title>
        <authorList>
            <person name="Caneschi W.L."/>
            <person name="Sanchez A.B."/>
            <person name="Felestrino E.B."/>
            <person name="Assis R.A.B."/>
            <person name="Lemes C.G.C."/>
            <person name="Cordeiro I.F."/>
            <person name="Fonseca N.P."/>
            <person name="Villa M."/>
            <person name="Vieira I.T."/>
            <person name="Moraes L.A."/>
            <person name="Kamino L.H.Y."/>
            <person name="do Carmo F."/>
            <person name="Garcia C.M."/>
            <person name="Almeida N.F."/>
            <person name="Silva R.S."/>
            <person name="Ferro J.A."/>
            <person name="Ferro M.I.T."/>
            <person name="Varani A.M."/>
            <person name="Ferreira R.M."/>
            <person name="dos Santos V.L."/>
            <person name="Silva U.C."/>
            <person name="Setubal J.C."/>
            <person name="Moreira L.M."/>
        </authorList>
    </citation>
    <scope>NUCLEOTIDE SEQUENCE [LARGE SCALE GENOMIC DNA]</scope>
    <source>
        <strain evidence="10 11">FG3</strain>
    </source>
</reference>
<dbReference type="GO" id="GO:0055085">
    <property type="term" value="P:transmembrane transport"/>
    <property type="evidence" value="ECO:0007669"/>
    <property type="project" value="InterPro"/>
</dbReference>
<dbReference type="AlphaFoldDB" id="A0A515CT87"/>
<dbReference type="PANTHER" id="PTHR33529:SF2">
    <property type="entry name" value="LIPOPOLYSACCHARIDE EXPORT SYSTEM PERMEASE PROTEIN LPTG"/>
    <property type="match status" value="1"/>
</dbReference>
<dbReference type="GO" id="GO:0043190">
    <property type="term" value="C:ATP-binding cassette (ABC) transporter complex"/>
    <property type="evidence" value="ECO:0007669"/>
    <property type="project" value="InterPro"/>
</dbReference>
<keyword evidence="6 9" id="KW-1133">Transmembrane helix</keyword>
<evidence type="ECO:0000256" key="1">
    <source>
        <dbReference type="ARBA" id="ARBA00002265"/>
    </source>
</evidence>
<dbReference type="GO" id="GO:0015920">
    <property type="term" value="P:lipopolysaccharide transport"/>
    <property type="evidence" value="ECO:0007669"/>
    <property type="project" value="TreeGrafter"/>
</dbReference>
<evidence type="ECO:0000256" key="6">
    <source>
        <dbReference type="ARBA" id="ARBA00022989"/>
    </source>
</evidence>
<evidence type="ECO:0000256" key="2">
    <source>
        <dbReference type="ARBA" id="ARBA00004651"/>
    </source>
</evidence>
<name>A0A515CT87_SERLI</name>
<gene>
    <name evidence="10" type="primary">lptG</name>
    <name evidence="10" type="ORF">EGO53_06175</name>
</gene>
<evidence type="ECO:0000256" key="4">
    <source>
        <dbReference type="ARBA" id="ARBA00022475"/>
    </source>
</evidence>
<comment type="subcellular location">
    <subcellularLocation>
        <location evidence="2">Cell membrane</location>
        <topology evidence="2">Multi-pass membrane protein</topology>
    </subcellularLocation>
</comment>
<dbReference type="STRING" id="614.XJ20_08105"/>
<evidence type="ECO:0000256" key="9">
    <source>
        <dbReference type="SAM" id="Phobius"/>
    </source>
</evidence>
<evidence type="ECO:0000256" key="5">
    <source>
        <dbReference type="ARBA" id="ARBA00022692"/>
    </source>
</evidence>
<keyword evidence="5 9" id="KW-0812">Transmembrane</keyword>
<protein>
    <submittedName>
        <fullName evidence="10">LPS export ABC transporter permease LptG</fullName>
    </submittedName>
</protein>
<dbReference type="InterPro" id="IPR005495">
    <property type="entry name" value="LptG/LptF_permease"/>
</dbReference>
<organism evidence="10 11">
    <name type="scientific">Serratia liquefaciens</name>
    <dbReference type="NCBI Taxonomy" id="614"/>
    <lineage>
        <taxon>Bacteria</taxon>
        <taxon>Pseudomonadati</taxon>
        <taxon>Pseudomonadota</taxon>
        <taxon>Gammaproteobacteria</taxon>
        <taxon>Enterobacterales</taxon>
        <taxon>Yersiniaceae</taxon>
        <taxon>Serratia</taxon>
    </lineage>
</organism>